<dbReference type="CDD" id="cd12510">
    <property type="entry name" value="RRM1_RBM12_like"/>
    <property type="match status" value="1"/>
</dbReference>
<feature type="non-terminal residue" evidence="5">
    <location>
        <position position="80"/>
    </location>
</feature>
<dbReference type="InterPro" id="IPR050666">
    <property type="entry name" value="ESRP"/>
</dbReference>
<dbReference type="Proteomes" id="UP000030746">
    <property type="component" value="Unassembled WGS sequence"/>
</dbReference>
<sequence length="80" mass="8751">MSVIIRLQGLPWTASSLDIRNFFQGLSIPPGGVHIIGGNKGEAFIAFSTDEDARKAMMFNFTPLNGSVMQLFLSSKSEMQ</sequence>
<gene>
    <name evidence="5" type="ORF">LOTGIDRAFT_124453</name>
</gene>
<dbReference type="Gene3D" id="3.30.70.330">
    <property type="match status" value="1"/>
</dbReference>
<organism evidence="5 6">
    <name type="scientific">Lottia gigantea</name>
    <name type="common">Giant owl limpet</name>
    <dbReference type="NCBI Taxonomy" id="225164"/>
    <lineage>
        <taxon>Eukaryota</taxon>
        <taxon>Metazoa</taxon>
        <taxon>Spiralia</taxon>
        <taxon>Lophotrochozoa</taxon>
        <taxon>Mollusca</taxon>
        <taxon>Gastropoda</taxon>
        <taxon>Patellogastropoda</taxon>
        <taxon>Lottioidea</taxon>
        <taxon>Lottiidae</taxon>
        <taxon>Lottia</taxon>
    </lineage>
</organism>
<evidence type="ECO:0000259" key="4">
    <source>
        <dbReference type="PROSITE" id="PS50102"/>
    </source>
</evidence>
<dbReference type="SUPFAM" id="SSF54928">
    <property type="entry name" value="RNA-binding domain, RBD"/>
    <property type="match status" value="1"/>
</dbReference>
<dbReference type="EMBL" id="KB202544">
    <property type="protein sequence ID" value="ESO89761.1"/>
    <property type="molecule type" value="Genomic_DNA"/>
</dbReference>
<evidence type="ECO:0000256" key="1">
    <source>
        <dbReference type="ARBA" id="ARBA00022737"/>
    </source>
</evidence>
<name>V4A8X8_LOTGI</name>
<dbReference type="PANTHER" id="PTHR13976">
    <property type="entry name" value="HETEROGENEOUS NUCLEAR RIBONUCLEOPROTEIN-RELATED"/>
    <property type="match status" value="1"/>
</dbReference>
<dbReference type="InterPro" id="IPR035979">
    <property type="entry name" value="RBD_domain_sf"/>
</dbReference>
<proteinExistence type="predicted"/>
<dbReference type="OMA" id="RQAMKND"/>
<dbReference type="PROSITE" id="PS50102">
    <property type="entry name" value="RRM"/>
    <property type="match status" value="1"/>
</dbReference>
<keyword evidence="2 3" id="KW-0694">RNA-binding</keyword>
<dbReference type="OrthoDB" id="2588702at2759"/>
<dbReference type="HOGENOM" id="CLU_2596920_0_0_1"/>
<evidence type="ECO:0000313" key="6">
    <source>
        <dbReference type="Proteomes" id="UP000030746"/>
    </source>
</evidence>
<feature type="domain" description="RRM" evidence="4">
    <location>
        <begin position="3"/>
        <end position="80"/>
    </location>
</feature>
<dbReference type="GeneID" id="20232363"/>
<dbReference type="InterPro" id="IPR000504">
    <property type="entry name" value="RRM_dom"/>
</dbReference>
<evidence type="ECO:0000256" key="2">
    <source>
        <dbReference type="ARBA" id="ARBA00022884"/>
    </source>
</evidence>
<dbReference type="CTD" id="20232363"/>
<accession>V4A8X8</accession>
<protein>
    <recommendedName>
        <fullName evidence="4">RRM domain-containing protein</fullName>
    </recommendedName>
</protein>
<keyword evidence="6" id="KW-1185">Reference proteome</keyword>
<dbReference type="RefSeq" id="XP_009059553.1">
    <property type="nucleotide sequence ID" value="XM_009061305.1"/>
</dbReference>
<evidence type="ECO:0000313" key="5">
    <source>
        <dbReference type="EMBL" id="ESO89761.1"/>
    </source>
</evidence>
<reference evidence="5 6" key="1">
    <citation type="journal article" date="2013" name="Nature">
        <title>Insights into bilaterian evolution from three spiralian genomes.</title>
        <authorList>
            <person name="Simakov O."/>
            <person name="Marletaz F."/>
            <person name="Cho S.J."/>
            <person name="Edsinger-Gonzales E."/>
            <person name="Havlak P."/>
            <person name="Hellsten U."/>
            <person name="Kuo D.H."/>
            <person name="Larsson T."/>
            <person name="Lv J."/>
            <person name="Arendt D."/>
            <person name="Savage R."/>
            <person name="Osoegawa K."/>
            <person name="de Jong P."/>
            <person name="Grimwood J."/>
            <person name="Chapman J.A."/>
            <person name="Shapiro H."/>
            <person name="Aerts A."/>
            <person name="Otillar R.P."/>
            <person name="Terry A.Y."/>
            <person name="Boore J.L."/>
            <person name="Grigoriev I.V."/>
            <person name="Lindberg D.R."/>
            <person name="Seaver E.C."/>
            <person name="Weisblat D.A."/>
            <person name="Putnam N.H."/>
            <person name="Rokhsar D.S."/>
        </authorList>
    </citation>
    <scope>NUCLEOTIDE SEQUENCE [LARGE SCALE GENOMIC DNA]</scope>
</reference>
<dbReference type="GO" id="GO:0003723">
    <property type="term" value="F:RNA binding"/>
    <property type="evidence" value="ECO:0007669"/>
    <property type="project" value="UniProtKB-UniRule"/>
</dbReference>
<dbReference type="SMART" id="SM00360">
    <property type="entry name" value="RRM"/>
    <property type="match status" value="1"/>
</dbReference>
<dbReference type="Pfam" id="PF00076">
    <property type="entry name" value="RRM_1"/>
    <property type="match status" value="1"/>
</dbReference>
<keyword evidence="1" id="KW-0677">Repeat</keyword>
<dbReference type="KEGG" id="lgi:LOTGIDRAFT_124453"/>
<evidence type="ECO:0000256" key="3">
    <source>
        <dbReference type="PROSITE-ProRule" id="PRU00176"/>
    </source>
</evidence>
<dbReference type="InterPro" id="IPR012677">
    <property type="entry name" value="Nucleotide-bd_a/b_plait_sf"/>
</dbReference>
<dbReference type="AlphaFoldDB" id="V4A8X8"/>